<evidence type="ECO:0000256" key="3">
    <source>
        <dbReference type="ARBA" id="ARBA00022806"/>
    </source>
</evidence>
<name>A0ABP8MGH5_9BACT</name>
<dbReference type="PANTHER" id="PTHR47959:SF13">
    <property type="entry name" value="ATP-DEPENDENT RNA HELICASE RHLE"/>
    <property type="match status" value="1"/>
</dbReference>
<proteinExistence type="inferred from homology"/>
<comment type="similarity">
    <text evidence="5 7">Belongs to the DEAD box helicase family.</text>
</comment>
<evidence type="ECO:0000256" key="8">
    <source>
        <dbReference type="SAM" id="MobiDB-lite"/>
    </source>
</evidence>
<feature type="compositionally biased region" description="Basic residues" evidence="8">
    <location>
        <begin position="387"/>
        <end position="409"/>
    </location>
</feature>
<evidence type="ECO:0000259" key="10">
    <source>
        <dbReference type="PROSITE" id="PS51194"/>
    </source>
</evidence>
<comment type="caution">
    <text evidence="12">The sequence shown here is derived from an EMBL/GenBank/DDBJ whole genome shotgun (WGS) entry which is preliminary data.</text>
</comment>
<dbReference type="Proteomes" id="UP001501410">
    <property type="component" value="Unassembled WGS sequence"/>
</dbReference>
<feature type="domain" description="Helicase C-terminal" evidence="10">
    <location>
        <begin position="232"/>
        <end position="376"/>
    </location>
</feature>
<keyword evidence="13" id="KW-1185">Reference proteome</keyword>
<dbReference type="SMART" id="SM00487">
    <property type="entry name" value="DEXDc"/>
    <property type="match status" value="1"/>
</dbReference>
<dbReference type="InterPro" id="IPR001650">
    <property type="entry name" value="Helicase_C-like"/>
</dbReference>
<dbReference type="CDD" id="cd18787">
    <property type="entry name" value="SF2_C_DEAD"/>
    <property type="match status" value="1"/>
</dbReference>
<dbReference type="PROSITE" id="PS51195">
    <property type="entry name" value="Q_MOTIF"/>
    <property type="match status" value="1"/>
</dbReference>
<reference evidence="13" key="1">
    <citation type="journal article" date="2019" name="Int. J. Syst. Evol. Microbiol.">
        <title>The Global Catalogue of Microorganisms (GCM) 10K type strain sequencing project: providing services to taxonomists for standard genome sequencing and annotation.</title>
        <authorList>
            <consortium name="The Broad Institute Genomics Platform"/>
            <consortium name="The Broad Institute Genome Sequencing Center for Infectious Disease"/>
            <person name="Wu L."/>
            <person name="Ma J."/>
        </authorList>
    </citation>
    <scope>NUCLEOTIDE SEQUENCE [LARGE SCALE GENOMIC DNA]</scope>
    <source>
        <strain evidence="13">JCM 31921</strain>
    </source>
</reference>
<feature type="domain" description="DEAD-box RNA helicase Q" evidence="11">
    <location>
        <begin position="1"/>
        <end position="29"/>
    </location>
</feature>
<dbReference type="RefSeq" id="WP_344821657.1">
    <property type="nucleotide sequence ID" value="NZ_BAABEZ010000001.1"/>
</dbReference>
<keyword evidence="3 7" id="KW-0347">Helicase</keyword>
<dbReference type="InterPro" id="IPR000629">
    <property type="entry name" value="RNA-helicase_DEAD-box_CS"/>
</dbReference>
<evidence type="ECO:0000256" key="4">
    <source>
        <dbReference type="ARBA" id="ARBA00022840"/>
    </source>
</evidence>
<dbReference type="InterPro" id="IPR044742">
    <property type="entry name" value="DEAD/DEAH_RhlB"/>
</dbReference>
<evidence type="ECO:0000256" key="1">
    <source>
        <dbReference type="ARBA" id="ARBA00022741"/>
    </source>
</evidence>
<keyword evidence="2 7" id="KW-0378">Hydrolase</keyword>
<evidence type="ECO:0000259" key="9">
    <source>
        <dbReference type="PROSITE" id="PS51192"/>
    </source>
</evidence>
<dbReference type="PROSITE" id="PS00039">
    <property type="entry name" value="DEAD_ATP_HELICASE"/>
    <property type="match status" value="1"/>
</dbReference>
<organism evidence="12 13">
    <name type="scientific">Rurimicrobium arvi</name>
    <dbReference type="NCBI Taxonomy" id="2049916"/>
    <lineage>
        <taxon>Bacteria</taxon>
        <taxon>Pseudomonadati</taxon>
        <taxon>Bacteroidota</taxon>
        <taxon>Chitinophagia</taxon>
        <taxon>Chitinophagales</taxon>
        <taxon>Chitinophagaceae</taxon>
        <taxon>Rurimicrobium</taxon>
    </lineage>
</organism>
<evidence type="ECO:0000259" key="11">
    <source>
        <dbReference type="PROSITE" id="PS51195"/>
    </source>
</evidence>
<gene>
    <name evidence="12" type="ORF">GCM10023092_01400</name>
</gene>
<evidence type="ECO:0000256" key="5">
    <source>
        <dbReference type="ARBA" id="ARBA00038437"/>
    </source>
</evidence>
<evidence type="ECO:0000313" key="12">
    <source>
        <dbReference type="EMBL" id="GAA4448598.1"/>
    </source>
</evidence>
<dbReference type="EMBL" id="BAABEZ010000001">
    <property type="protein sequence ID" value="GAA4448598.1"/>
    <property type="molecule type" value="Genomic_DNA"/>
</dbReference>
<dbReference type="SMART" id="SM00490">
    <property type="entry name" value="HELICc"/>
    <property type="match status" value="1"/>
</dbReference>
<evidence type="ECO:0000256" key="2">
    <source>
        <dbReference type="ARBA" id="ARBA00022801"/>
    </source>
</evidence>
<evidence type="ECO:0000313" key="13">
    <source>
        <dbReference type="Proteomes" id="UP001501410"/>
    </source>
</evidence>
<dbReference type="PROSITE" id="PS51194">
    <property type="entry name" value="HELICASE_CTER"/>
    <property type="match status" value="1"/>
</dbReference>
<dbReference type="InterPro" id="IPR027417">
    <property type="entry name" value="P-loop_NTPase"/>
</dbReference>
<dbReference type="Gene3D" id="3.40.50.300">
    <property type="entry name" value="P-loop containing nucleotide triphosphate hydrolases"/>
    <property type="match status" value="2"/>
</dbReference>
<accession>A0ABP8MGH5</accession>
<dbReference type="PROSITE" id="PS51192">
    <property type="entry name" value="HELICASE_ATP_BIND_1"/>
    <property type="match status" value="1"/>
</dbReference>
<dbReference type="InterPro" id="IPR014014">
    <property type="entry name" value="RNA_helicase_DEAD_Q_motif"/>
</dbReference>
<dbReference type="InterPro" id="IPR011545">
    <property type="entry name" value="DEAD/DEAH_box_helicase_dom"/>
</dbReference>
<dbReference type="InterPro" id="IPR050079">
    <property type="entry name" value="DEAD_box_RNA_helicase"/>
</dbReference>
<dbReference type="GO" id="GO:0004386">
    <property type="term" value="F:helicase activity"/>
    <property type="evidence" value="ECO:0007669"/>
    <property type="project" value="UniProtKB-KW"/>
</dbReference>
<dbReference type="Pfam" id="PF00270">
    <property type="entry name" value="DEAD"/>
    <property type="match status" value="1"/>
</dbReference>
<evidence type="ECO:0000256" key="6">
    <source>
        <dbReference type="PROSITE-ProRule" id="PRU00552"/>
    </source>
</evidence>
<keyword evidence="4 7" id="KW-0067">ATP-binding</keyword>
<keyword evidence="1 7" id="KW-0547">Nucleotide-binding</keyword>
<dbReference type="InterPro" id="IPR014001">
    <property type="entry name" value="Helicase_ATP-bd"/>
</dbReference>
<feature type="domain" description="Helicase ATP-binding" evidence="9">
    <location>
        <begin position="32"/>
        <end position="206"/>
    </location>
</feature>
<dbReference type="Pfam" id="PF00271">
    <property type="entry name" value="Helicase_C"/>
    <property type="match status" value="1"/>
</dbReference>
<dbReference type="CDD" id="cd00268">
    <property type="entry name" value="DEADc"/>
    <property type="match status" value="1"/>
</dbReference>
<feature type="region of interest" description="Disordered" evidence="8">
    <location>
        <begin position="371"/>
        <end position="409"/>
    </location>
</feature>
<sequence length="409" mass="46144">MTFEDFELDYDLLDGIDAMGYRNATPIQEAAIPLILQHKDLIACAQTGTGKTAAFVLPILHKIITTEVKHINTLVLVPTRELAQQIDQQIEAMAYYIEVSSIAVYGGNDGVTWEQQKRALKKGADIIIATPGRLISLINMKAIDFSQLQHLVLDEADRMLDMGFSEDIDRIVKELPENRQTLLFSATMPPKIRNLAHKILKHPEQINIAISKPAEGIIQQVYFAHDSQKEALLKQILGSGQYKSIIVFASTKEKVKSVYQMLRRTDMTTAAFHSDLKQEEREQIMQQFKNKNISVLVGTDVLSRGIDVTGIDLVLNYDVPPDPEDYIHRIGRTARAATTGTAITFVNEKDMYRLAAIEKLMERRIDPVPLPEVLGKGPEYRPDAKPQRHSNNKRSFHKKPGNWPHKKSS</sequence>
<dbReference type="SUPFAM" id="SSF52540">
    <property type="entry name" value="P-loop containing nucleoside triphosphate hydrolases"/>
    <property type="match status" value="1"/>
</dbReference>
<dbReference type="PANTHER" id="PTHR47959">
    <property type="entry name" value="ATP-DEPENDENT RNA HELICASE RHLE-RELATED"/>
    <property type="match status" value="1"/>
</dbReference>
<feature type="short sequence motif" description="Q motif" evidence="6">
    <location>
        <begin position="1"/>
        <end position="29"/>
    </location>
</feature>
<protein>
    <submittedName>
        <fullName evidence="12">DEAD/DEAH box helicase</fullName>
    </submittedName>
</protein>
<evidence type="ECO:0000256" key="7">
    <source>
        <dbReference type="RuleBase" id="RU000492"/>
    </source>
</evidence>